<dbReference type="InterPro" id="IPR011063">
    <property type="entry name" value="TilS/TtcA_N"/>
</dbReference>
<evidence type="ECO:0000256" key="3">
    <source>
        <dbReference type="ARBA" id="ARBA00022598"/>
    </source>
</evidence>
<evidence type="ECO:0000256" key="8">
    <source>
        <dbReference type="HAMAP-Rule" id="MF_01161"/>
    </source>
</evidence>
<dbReference type="EMBL" id="QTJX01000001">
    <property type="protein sequence ID" value="RDY61405.1"/>
    <property type="molecule type" value="Genomic_DNA"/>
</dbReference>
<gene>
    <name evidence="8 10" type="primary">tilS</name>
    <name evidence="10" type="ORF">DX873_04395</name>
</gene>
<comment type="catalytic activity">
    <reaction evidence="7 8">
        <text>cytidine(34) in tRNA(Ile2) + L-lysine + ATP = lysidine(34) in tRNA(Ile2) + AMP + diphosphate + H(+)</text>
        <dbReference type="Rhea" id="RHEA:43744"/>
        <dbReference type="Rhea" id="RHEA-COMP:10625"/>
        <dbReference type="Rhea" id="RHEA-COMP:10670"/>
        <dbReference type="ChEBI" id="CHEBI:15378"/>
        <dbReference type="ChEBI" id="CHEBI:30616"/>
        <dbReference type="ChEBI" id="CHEBI:32551"/>
        <dbReference type="ChEBI" id="CHEBI:33019"/>
        <dbReference type="ChEBI" id="CHEBI:82748"/>
        <dbReference type="ChEBI" id="CHEBI:83665"/>
        <dbReference type="ChEBI" id="CHEBI:456215"/>
        <dbReference type="EC" id="6.3.4.19"/>
    </reaction>
</comment>
<evidence type="ECO:0000313" key="11">
    <source>
        <dbReference type="Proteomes" id="UP000261828"/>
    </source>
</evidence>
<keyword evidence="4 8" id="KW-0819">tRNA processing</keyword>
<comment type="similarity">
    <text evidence="8">Belongs to the tRNA(Ile)-lysidine synthase family.</text>
</comment>
<evidence type="ECO:0000256" key="4">
    <source>
        <dbReference type="ARBA" id="ARBA00022694"/>
    </source>
</evidence>
<dbReference type="EC" id="6.3.4.19" evidence="8"/>
<feature type="domain" description="Lysidine-tRNA(Ile) synthetase C-terminal" evidence="9">
    <location>
        <begin position="359"/>
        <end position="431"/>
    </location>
</feature>
<dbReference type="HAMAP" id="MF_01161">
    <property type="entry name" value="tRNA_Ile_lys_synt"/>
    <property type="match status" value="1"/>
</dbReference>
<reference evidence="10 11" key="1">
    <citation type="submission" date="2018-08" db="EMBL/GenBank/DDBJ databases">
        <title>Muricauda nanhaiensis sp. nov., isolated from seawater of the South China Sea.</title>
        <authorList>
            <person name="Dang Y."/>
        </authorList>
    </citation>
    <scope>NUCLEOTIDE SEQUENCE [LARGE SCALE GENOMIC DNA]</scope>
    <source>
        <strain evidence="10 11">SM1704</strain>
    </source>
</reference>
<keyword evidence="5 8" id="KW-0547">Nucleotide-binding</keyword>
<evidence type="ECO:0000256" key="7">
    <source>
        <dbReference type="ARBA" id="ARBA00048539"/>
    </source>
</evidence>
<dbReference type="GO" id="GO:0005737">
    <property type="term" value="C:cytoplasm"/>
    <property type="evidence" value="ECO:0007669"/>
    <property type="project" value="UniProtKB-SubCell"/>
</dbReference>
<dbReference type="RefSeq" id="WP_116183286.1">
    <property type="nucleotide sequence ID" value="NZ_QTJX01000001.1"/>
</dbReference>
<dbReference type="Gene3D" id="3.40.50.620">
    <property type="entry name" value="HUPs"/>
    <property type="match status" value="1"/>
</dbReference>
<dbReference type="SUPFAM" id="SSF56037">
    <property type="entry name" value="PheT/TilS domain"/>
    <property type="match status" value="1"/>
</dbReference>
<dbReference type="SMART" id="SM00977">
    <property type="entry name" value="TilS_C"/>
    <property type="match status" value="1"/>
</dbReference>
<dbReference type="GO" id="GO:0006400">
    <property type="term" value="P:tRNA modification"/>
    <property type="evidence" value="ECO:0007669"/>
    <property type="project" value="UniProtKB-UniRule"/>
</dbReference>
<protein>
    <recommendedName>
        <fullName evidence="8">tRNA(Ile)-lysidine synthase</fullName>
        <ecNumber evidence="8">6.3.4.19</ecNumber>
    </recommendedName>
    <alternativeName>
        <fullName evidence="8">tRNA(Ile)-2-lysyl-cytidine synthase</fullName>
    </alternativeName>
    <alternativeName>
        <fullName evidence="8">tRNA(Ile)-lysidine synthetase</fullName>
    </alternativeName>
</protein>
<evidence type="ECO:0000313" key="10">
    <source>
        <dbReference type="EMBL" id="RDY61405.1"/>
    </source>
</evidence>
<comment type="caution">
    <text evidence="10">The sequence shown here is derived from an EMBL/GenBank/DDBJ whole genome shotgun (WGS) entry which is preliminary data.</text>
</comment>
<feature type="binding site" evidence="8">
    <location>
        <begin position="26"/>
        <end position="31"/>
    </location>
    <ligand>
        <name>ATP</name>
        <dbReference type="ChEBI" id="CHEBI:30616"/>
    </ligand>
</feature>
<dbReference type="InterPro" id="IPR014729">
    <property type="entry name" value="Rossmann-like_a/b/a_fold"/>
</dbReference>
<dbReference type="PANTHER" id="PTHR43033">
    <property type="entry name" value="TRNA(ILE)-LYSIDINE SYNTHASE-RELATED"/>
    <property type="match status" value="1"/>
</dbReference>
<keyword evidence="11" id="KW-1185">Reference proteome</keyword>
<dbReference type="InterPro" id="IPR012796">
    <property type="entry name" value="Lysidine-tRNA-synth_C"/>
</dbReference>
<dbReference type="PANTHER" id="PTHR43033:SF1">
    <property type="entry name" value="TRNA(ILE)-LYSIDINE SYNTHASE-RELATED"/>
    <property type="match status" value="1"/>
</dbReference>
<comment type="domain">
    <text evidence="8">The N-terminal region contains the highly conserved SGGXDS motif, predicted to be a P-loop motif involved in ATP binding.</text>
</comment>
<accession>A0A371JUC7</accession>
<dbReference type="InterPro" id="IPR012795">
    <property type="entry name" value="tRNA_Ile_lys_synt_N"/>
</dbReference>
<dbReference type="GO" id="GO:0032267">
    <property type="term" value="F:tRNA(Ile)-lysidine synthase activity"/>
    <property type="evidence" value="ECO:0007669"/>
    <property type="project" value="UniProtKB-EC"/>
</dbReference>
<dbReference type="CDD" id="cd01992">
    <property type="entry name" value="TilS_N"/>
    <property type="match status" value="1"/>
</dbReference>
<name>A0A371JUC7_9FLAO</name>
<organism evidence="10 11">
    <name type="scientific">Flagellimonas nanhaiensis</name>
    <dbReference type="NCBI Taxonomy" id="2292706"/>
    <lineage>
        <taxon>Bacteria</taxon>
        <taxon>Pseudomonadati</taxon>
        <taxon>Bacteroidota</taxon>
        <taxon>Flavobacteriia</taxon>
        <taxon>Flavobacteriales</taxon>
        <taxon>Flavobacteriaceae</taxon>
        <taxon>Flagellimonas</taxon>
    </lineage>
</organism>
<keyword evidence="2 8" id="KW-0963">Cytoplasm</keyword>
<dbReference type="Pfam" id="PF11734">
    <property type="entry name" value="TilS_C"/>
    <property type="match status" value="1"/>
</dbReference>
<dbReference type="OrthoDB" id="9807403at2"/>
<dbReference type="SUPFAM" id="SSF52402">
    <property type="entry name" value="Adenine nucleotide alpha hydrolases-like"/>
    <property type="match status" value="1"/>
</dbReference>
<evidence type="ECO:0000256" key="2">
    <source>
        <dbReference type="ARBA" id="ARBA00022490"/>
    </source>
</evidence>
<dbReference type="InterPro" id="IPR012094">
    <property type="entry name" value="tRNA_Ile_lys_synt"/>
</dbReference>
<comment type="function">
    <text evidence="8">Ligates lysine onto the cytidine present at position 34 of the AUA codon-specific tRNA(Ile) that contains the anticodon CAU, in an ATP-dependent manner. Cytidine is converted to lysidine, thus changing the amino acid specificity of the tRNA from methionine to isoleucine.</text>
</comment>
<proteinExistence type="inferred from homology"/>
<sequence>MLEHFKKHIDVSLPFLKGKRLLLACSGGVDSVVLAHLCTKMGLNVTLAHCNFGLRGEESDGDETFVKNLGKALGVEVWSKSFNTKDYLSKNKGSVQMAARDLRYHWFKELLESHNLDYILTAHHADDSLETFLINLSRGTGIDGLSGIPEQNDSIVRPLLAFSREDIVNYANKHGITWREDSSNQHSKYLRNKIRLEIVPKLKQLHPTFLENYRLTQGHLGQTKVLVQNHIDEIRSGLFKREGDIYKINIEKLEKLNPIEPYLYELFHNYGFTEWNDVKDLLNAMSGKEVVSKTHRLLKDRDVLILSEIKEQIAERFLVFEDAKNISTPISLQFEQVETVEKSDANVIFLDKEKLNFPLQLRKWEKGDYFYPFGMLGKKKLSKYFKDEKFDMISKEKQWLMCSNDQIVWVVGKRADERFKVDSSTQQIVKVTLIS</sequence>
<dbReference type="AlphaFoldDB" id="A0A371JUC7"/>
<dbReference type="Proteomes" id="UP000261828">
    <property type="component" value="Unassembled WGS sequence"/>
</dbReference>
<evidence type="ECO:0000259" key="9">
    <source>
        <dbReference type="SMART" id="SM00977"/>
    </source>
</evidence>
<evidence type="ECO:0000256" key="6">
    <source>
        <dbReference type="ARBA" id="ARBA00022840"/>
    </source>
</evidence>
<dbReference type="NCBIfam" id="TIGR02432">
    <property type="entry name" value="lysidine_TilS_N"/>
    <property type="match status" value="1"/>
</dbReference>
<keyword evidence="3 8" id="KW-0436">Ligase</keyword>
<dbReference type="GO" id="GO:0005524">
    <property type="term" value="F:ATP binding"/>
    <property type="evidence" value="ECO:0007669"/>
    <property type="project" value="UniProtKB-UniRule"/>
</dbReference>
<evidence type="ECO:0000256" key="5">
    <source>
        <dbReference type="ARBA" id="ARBA00022741"/>
    </source>
</evidence>
<keyword evidence="6 8" id="KW-0067">ATP-binding</keyword>
<evidence type="ECO:0000256" key="1">
    <source>
        <dbReference type="ARBA" id="ARBA00004496"/>
    </source>
</evidence>
<comment type="subcellular location">
    <subcellularLocation>
        <location evidence="1 8">Cytoplasm</location>
    </subcellularLocation>
</comment>
<dbReference type="Pfam" id="PF01171">
    <property type="entry name" value="ATP_bind_3"/>
    <property type="match status" value="1"/>
</dbReference>